<dbReference type="GO" id="GO:0034039">
    <property type="term" value="F:8-oxo-7,8-dihydroguanine DNA N-glycosylase activity"/>
    <property type="evidence" value="ECO:0007669"/>
    <property type="project" value="TreeGrafter"/>
</dbReference>
<dbReference type="SMART" id="SM00478">
    <property type="entry name" value="ENDO3c"/>
    <property type="match status" value="1"/>
</dbReference>
<evidence type="ECO:0000256" key="13">
    <source>
        <dbReference type="ARBA" id="ARBA00023295"/>
    </source>
</evidence>
<dbReference type="GO" id="GO:0005634">
    <property type="term" value="C:nucleus"/>
    <property type="evidence" value="ECO:0007669"/>
    <property type="project" value="TreeGrafter"/>
</dbReference>
<keyword evidence="17" id="KW-1185">Reference proteome</keyword>
<dbReference type="GO" id="GO:0046872">
    <property type="term" value="F:metal ion binding"/>
    <property type="evidence" value="ECO:0007669"/>
    <property type="project" value="UniProtKB-KW"/>
</dbReference>
<feature type="compositionally biased region" description="Basic and acidic residues" evidence="14">
    <location>
        <begin position="46"/>
        <end position="56"/>
    </location>
</feature>
<keyword evidence="8" id="KW-0227">DNA damage</keyword>
<dbReference type="AlphaFoldDB" id="A0A6A4GYW4"/>
<organism evidence="16 17">
    <name type="scientific">Gymnopus androsaceus JB14</name>
    <dbReference type="NCBI Taxonomy" id="1447944"/>
    <lineage>
        <taxon>Eukaryota</taxon>
        <taxon>Fungi</taxon>
        <taxon>Dikarya</taxon>
        <taxon>Basidiomycota</taxon>
        <taxon>Agaricomycotina</taxon>
        <taxon>Agaricomycetes</taxon>
        <taxon>Agaricomycetidae</taxon>
        <taxon>Agaricales</taxon>
        <taxon>Marasmiineae</taxon>
        <taxon>Omphalotaceae</taxon>
        <taxon>Gymnopus</taxon>
    </lineage>
</organism>
<keyword evidence="7" id="KW-0479">Metal-binding</keyword>
<keyword evidence="9" id="KW-0378">Hydrolase</keyword>
<dbReference type="InterPro" id="IPR004036">
    <property type="entry name" value="Endonuclease-III-like_CS2"/>
</dbReference>
<evidence type="ECO:0000259" key="15">
    <source>
        <dbReference type="SMART" id="SM00478"/>
    </source>
</evidence>
<dbReference type="EMBL" id="ML769636">
    <property type="protein sequence ID" value="KAE9391102.1"/>
    <property type="molecule type" value="Genomic_DNA"/>
</dbReference>
<comment type="catalytic activity">
    <reaction evidence="1">
        <text>Hydrolyzes free adenine bases from 7,8-dihydro-8-oxoguanine:adenine mismatched double-stranded DNA, leaving an apurinic site.</text>
        <dbReference type="EC" id="3.2.2.31"/>
    </reaction>
</comment>
<evidence type="ECO:0000256" key="14">
    <source>
        <dbReference type="SAM" id="MobiDB-lite"/>
    </source>
</evidence>
<dbReference type="PANTHER" id="PTHR42944">
    <property type="entry name" value="ADENINE DNA GLYCOSYLASE"/>
    <property type="match status" value="1"/>
</dbReference>
<dbReference type="InterPro" id="IPR023170">
    <property type="entry name" value="HhH_base_excis_C"/>
</dbReference>
<feature type="domain" description="HhH-GPD" evidence="15">
    <location>
        <begin position="125"/>
        <end position="298"/>
    </location>
</feature>
<dbReference type="InterPro" id="IPR044298">
    <property type="entry name" value="MIG/MutY"/>
</dbReference>
<evidence type="ECO:0000256" key="5">
    <source>
        <dbReference type="ARBA" id="ARBA00022023"/>
    </source>
</evidence>
<comment type="similarity">
    <text evidence="3">Belongs to the Nth/MutY family.</text>
</comment>
<name>A0A6A4GYW4_9AGAR</name>
<evidence type="ECO:0000313" key="17">
    <source>
        <dbReference type="Proteomes" id="UP000799118"/>
    </source>
</evidence>
<dbReference type="GO" id="GO:0032357">
    <property type="term" value="F:oxidized purine DNA binding"/>
    <property type="evidence" value="ECO:0007669"/>
    <property type="project" value="TreeGrafter"/>
</dbReference>
<dbReference type="GO" id="GO:0000701">
    <property type="term" value="F:purine-specific mismatch base pair DNA N-glycosylase activity"/>
    <property type="evidence" value="ECO:0007669"/>
    <property type="project" value="UniProtKB-EC"/>
</dbReference>
<proteinExistence type="inferred from homology"/>
<evidence type="ECO:0000256" key="6">
    <source>
        <dbReference type="ARBA" id="ARBA00022485"/>
    </source>
</evidence>
<keyword evidence="10" id="KW-0408">Iron</keyword>
<accession>A0A6A4GYW4</accession>
<dbReference type="Gene3D" id="1.10.1670.10">
    <property type="entry name" value="Helix-hairpin-Helix base-excision DNA repair enzymes (C-terminal)"/>
    <property type="match status" value="1"/>
</dbReference>
<dbReference type="EC" id="3.2.2.31" evidence="4"/>
<dbReference type="InterPro" id="IPR003265">
    <property type="entry name" value="HhH-GPD_domain"/>
</dbReference>
<dbReference type="Gene3D" id="3.90.79.10">
    <property type="entry name" value="Nucleoside Triphosphate Pyrophosphohydrolase"/>
    <property type="match status" value="1"/>
</dbReference>
<keyword evidence="13" id="KW-0326">Glycosidase</keyword>
<dbReference type="CDD" id="cd00056">
    <property type="entry name" value="ENDO3c"/>
    <property type="match status" value="1"/>
</dbReference>
<evidence type="ECO:0000256" key="9">
    <source>
        <dbReference type="ARBA" id="ARBA00022801"/>
    </source>
</evidence>
<dbReference type="FunFam" id="1.10.340.30:FF:000002">
    <property type="entry name" value="Adenine DNA glycosylase"/>
    <property type="match status" value="1"/>
</dbReference>
<keyword evidence="11" id="KW-0411">Iron-sulfur</keyword>
<dbReference type="GO" id="GO:0006285">
    <property type="term" value="P:base-excision repair, AP site formation"/>
    <property type="evidence" value="ECO:0007669"/>
    <property type="project" value="UniProtKB-ARBA"/>
</dbReference>
<evidence type="ECO:0000256" key="12">
    <source>
        <dbReference type="ARBA" id="ARBA00023204"/>
    </source>
</evidence>
<dbReference type="GO" id="GO:0051539">
    <property type="term" value="F:4 iron, 4 sulfur cluster binding"/>
    <property type="evidence" value="ECO:0007669"/>
    <property type="project" value="UniProtKB-KW"/>
</dbReference>
<dbReference type="SMART" id="SM00525">
    <property type="entry name" value="FES"/>
    <property type="match status" value="1"/>
</dbReference>
<evidence type="ECO:0000313" key="16">
    <source>
        <dbReference type="EMBL" id="KAE9391102.1"/>
    </source>
</evidence>
<dbReference type="InterPro" id="IPR015797">
    <property type="entry name" value="NUDIX_hydrolase-like_dom_sf"/>
</dbReference>
<dbReference type="Gene3D" id="1.10.340.30">
    <property type="entry name" value="Hypothetical protein, domain 2"/>
    <property type="match status" value="1"/>
</dbReference>
<dbReference type="SUPFAM" id="SSF48150">
    <property type="entry name" value="DNA-glycosylase"/>
    <property type="match status" value="1"/>
</dbReference>
<evidence type="ECO:0000256" key="8">
    <source>
        <dbReference type="ARBA" id="ARBA00022763"/>
    </source>
</evidence>
<dbReference type="Proteomes" id="UP000799118">
    <property type="component" value="Unassembled WGS sequence"/>
</dbReference>
<sequence length="527" mass="58891">MAKRRRSELEQEEEEYQPGTHARKSSKRPRDAPAQGPLAPNRREKKNYVESHHQKEASPALPSSPRHPKSIHIISSPSTIREALLRWYATVHSSRGMPWRKPYDNTLGADERAQRAYEVWVSEVMLQQTQVATVIPYYNAWMKKFPTISHLAESSVDQVNALWKGLGYYSRASRLLSGAQKAVKDYQGRLPDNAKEMEANIPGIGRYSAGAICSIAYGERVPVLDGNVHRLFSRFLALHALPKSKATLDVLWAAATAMVVEDVVPSHTTPSTSEAGNDCRPVDHPGDVNQALIELGSTVCKIRDPSCTICPLNSWCGAYNETRKKSLPDIEDLCTLCEPLPEGQTGVMAYPMKVEKKKARAELDIVSVVEWRSVDDRQFLLLRRPNQGLLAGLYEFPATPNVPASTSNAKALELPYKQLLDVLEDSVTPYKGKGSRRKERDFPDDSAYRITAITSVGDVLHAFSHIKKTYRVQWVVIEGGTTPPQLKQGFAPQVSDNESNEEDKSIRNAFWASLNEVANAKYVHFCL</sequence>
<dbReference type="Pfam" id="PF00730">
    <property type="entry name" value="HhH-GPD"/>
    <property type="match status" value="1"/>
</dbReference>
<dbReference type="InterPro" id="IPR011257">
    <property type="entry name" value="DNA_glycosylase"/>
</dbReference>
<reference evidence="16" key="1">
    <citation type="journal article" date="2019" name="Environ. Microbiol.">
        <title>Fungal ecological strategies reflected in gene transcription - a case study of two litter decomposers.</title>
        <authorList>
            <person name="Barbi F."/>
            <person name="Kohler A."/>
            <person name="Barry K."/>
            <person name="Baskaran P."/>
            <person name="Daum C."/>
            <person name="Fauchery L."/>
            <person name="Ihrmark K."/>
            <person name="Kuo A."/>
            <person name="LaButti K."/>
            <person name="Lipzen A."/>
            <person name="Morin E."/>
            <person name="Grigoriev I.V."/>
            <person name="Henrissat B."/>
            <person name="Lindahl B."/>
            <person name="Martin F."/>
        </authorList>
    </citation>
    <scope>NUCLEOTIDE SEQUENCE</scope>
    <source>
        <strain evidence="16">JB14</strain>
    </source>
</reference>
<comment type="cofactor">
    <cofactor evidence="2">
        <name>[4Fe-4S] cluster</name>
        <dbReference type="ChEBI" id="CHEBI:49883"/>
    </cofactor>
</comment>
<dbReference type="PANTHER" id="PTHR42944:SF1">
    <property type="entry name" value="ADENINE DNA GLYCOSYLASE"/>
    <property type="match status" value="1"/>
</dbReference>
<evidence type="ECO:0000256" key="7">
    <source>
        <dbReference type="ARBA" id="ARBA00022723"/>
    </source>
</evidence>
<gene>
    <name evidence="16" type="ORF">BT96DRAFT_320573</name>
</gene>
<dbReference type="GO" id="GO:0006298">
    <property type="term" value="P:mismatch repair"/>
    <property type="evidence" value="ECO:0007669"/>
    <property type="project" value="TreeGrafter"/>
</dbReference>
<evidence type="ECO:0000256" key="2">
    <source>
        <dbReference type="ARBA" id="ARBA00001966"/>
    </source>
</evidence>
<dbReference type="GO" id="GO:0035485">
    <property type="term" value="F:adenine/guanine mispair binding"/>
    <property type="evidence" value="ECO:0007669"/>
    <property type="project" value="TreeGrafter"/>
</dbReference>
<dbReference type="SUPFAM" id="SSF55811">
    <property type="entry name" value="Nudix"/>
    <property type="match status" value="1"/>
</dbReference>
<protein>
    <recommendedName>
        <fullName evidence="5">Adenine DNA glycosylase</fullName>
        <ecNumber evidence="4">3.2.2.31</ecNumber>
    </recommendedName>
</protein>
<feature type="region of interest" description="Disordered" evidence="14">
    <location>
        <begin position="1"/>
        <end position="71"/>
    </location>
</feature>
<evidence type="ECO:0000256" key="1">
    <source>
        <dbReference type="ARBA" id="ARBA00000843"/>
    </source>
</evidence>
<evidence type="ECO:0000256" key="3">
    <source>
        <dbReference type="ARBA" id="ARBA00008343"/>
    </source>
</evidence>
<evidence type="ECO:0000256" key="4">
    <source>
        <dbReference type="ARBA" id="ARBA00012045"/>
    </source>
</evidence>
<dbReference type="InterPro" id="IPR003651">
    <property type="entry name" value="Endonuclease3_FeS-loop_motif"/>
</dbReference>
<keyword evidence="12" id="KW-0234">DNA repair</keyword>
<dbReference type="PROSITE" id="PS01155">
    <property type="entry name" value="ENDONUCLEASE_III_2"/>
    <property type="match status" value="1"/>
</dbReference>
<keyword evidence="6" id="KW-0004">4Fe-4S</keyword>
<dbReference type="OrthoDB" id="10248838at2759"/>
<evidence type="ECO:0000256" key="10">
    <source>
        <dbReference type="ARBA" id="ARBA00023004"/>
    </source>
</evidence>
<evidence type="ECO:0000256" key="11">
    <source>
        <dbReference type="ARBA" id="ARBA00023014"/>
    </source>
</evidence>